<dbReference type="EMBL" id="BJWL01000001">
    <property type="protein sequence ID" value="GFY81396.1"/>
    <property type="molecule type" value="Genomic_DNA"/>
</dbReference>
<dbReference type="PANTHER" id="PTHR46737:SF2">
    <property type="entry name" value="OS02G0827600 PROTEIN"/>
    <property type="match status" value="1"/>
</dbReference>
<evidence type="ECO:0000256" key="1">
    <source>
        <dbReference type="SAM" id="MobiDB-lite"/>
    </source>
</evidence>
<accession>A0A7J0E5E0</accession>
<protein>
    <submittedName>
        <fullName evidence="2">Structural maintenance of chromosomes-like protein, putative</fullName>
    </submittedName>
</protein>
<comment type="caution">
    <text evidence="2">The sequence shown here is derived from an EMBL/GenBank/DDBJ whole genome shotgun (WGS) entry which is preliminary data.</text>
</comment>
<dbReference type="OrthoDB" id="2014339at2759"/>
<organism evidence="2 3">
    <name type="scientific">Actinidia rufa</name>
    <dbReference type="NCBI Taxonomy" id="165716"/>
    <lineage>
        <taxon>Eukaryota</taxon>
        <taxon>Viridiplantae</taxon>
        <taxon>Streptophyta</taxon>
        <taxon>Embryophyta</taxon>
        <taxon>Tracheophyta</taxon>
        <taxon>Spermatophyta</taxon>
        <taxon>Magnoliopsida</taxon>
        <taxon>eudicotyledons</taxon>
        <taxon>Gunneridae</taxon>
        <taxon>Pentapetalae</taxon>
        <taxon>asterids</taxon>
        <taxon>Ericales</taxon>
        <taxon>Actinidiaceae</taxon>
        <taxon>Actinidia</taxon>
    </lineage>
</organism>
<reference evidence="2 3" key="1">
    <citation type="submission" date="2019-07" db="EMBL/GenBank/DDBJ databases">
        <title>De Novo Assembly of kiwifruit Actinidia rufa.</title>
        <authorList>
            <person name="Sugita-Konishi S."/>
            <person name="Sato K."/>
            <person name="Mori E."/>
            <person name="Abe Y."/>
            <person name="Kisaki G."/>
            <person name="Hamano K."/>
            <person name="Suezawa K."/>
            <person name="Otani M."/>
            <person name="Fukuda T."/>
            <person name="Manabe T."/>
            <person name="Gomi K."/>
            <person name="Tabuchi M."/>
            <person name="Akimitsu K."/>
            <person name="Kataoka I."/>
        </authorList>
    </citation>
    <scope>NUCLEOTIDE SEQUENCE [LARGE SCALE GENOMIC DNA]</scope>
    <source>
        <strain evidence="3">cv. Fuchu</strain>
    </source>
</reference>
<dbReference type="Pfam" id="PF12049">
    <property type="entry name" value="DUF3531"/>
    <property type="match status" value="1"/>
</dbReference>
<keyword evidence="3" id="KW-1185">Reference proteome</keyword>
<gene>
    <name evidence="2" type="ORF">Acr_01g0012050</name>
</gene>
<dbReference type="Proteomes" id="UP000585474">
    <property type="component" value="Unassembled WGS sequence"/>
</dbReference>
<evidence type="ECO:0000313" key="3">
    <source>
        <dbReference type="Proteomes" id="UP000585474"/>
    </source>
</evidence>
<dbReference type="InterPro" id="IPR021920">
    <property type="entry name" value="DUF3531"/>
</dbReference>
<name>A0A7J0E5E0_9ERIC</name>
<dbReference type="PANTHER" id="PTHR46737">
    <property type="entry name" value="OS02G0827600 PROTEIN"/>
    <property type="match status" value="1"/>
</dbReference>
<feature type="region of interest" description="Disordered" evidence="1">
    <location>
        <begin position="171"/>
        <end position="195"/>
    </location>
</feature>
<feature type="region of interest" description="Disordered" evidence="1">
    <location>
        <begin position="66"/>
        <end position="98"/>
    </location>
</feature>
<proteinExistence type="predicted"/>
<dbReference type="AlphaFoldDB" id="A0A7J0E5E0"/>
<evidence type="ECO:0000313" key="2">
    <source>
        <dbReference type="EMBL" id="GFY81396.1"/>
    </source>
</evidence>
<sequence>MNCSANTKTHLHLCHFHTSSLPWKPFVYSSPSLLGFPSTKKISLFGESTVISLTFAQHIPISAAATAPHSNDTNDNFMEDGGILDGNTAKGSGTTARGRRLLKVREEKRKREYDRLHKYPAWAKVLENACQNDEELRAILGDSIGNPELMRKKESRKVVANLPENRESALLSRNLVGNSPQSRRKRAPNSQSSTGAMALRFDTDEGRFDFERLPLCSMTLDRPRWCSDRPRVVRRWRLKKGFDRRVEIFANLKRVLLLLSKSALESATPEFAHNIVNLYRGELANSLMEHNPLYDADKGFKVMPSSFHDISDVEFQDNWGRVWVDLGTSDFFAIDILLNCLTVLSSDSDWFSTGQQVIVVRLSGVNVSLAHLAYETSLKEPEMEVAVLVFTDDGGDSQGNGGDDLVEVGST</sequence>